<gene>
    <name evidence="2" type="ORF">JAO74_02965</name>
</gene>
<dbReference type="InterPro" id="IPR054491">
    <property type="entry name" value="MGH1-like_GH"/>
</dbReference>
<dbReference type="Pfam" id="PF22422">
    <property type="entry name" value="MGH1-like_GH"/>
    <property type="match status" value="1"/>
</dbReference>
<evidence type="ECO:0000313" key="2">
    <source>
        <dbReference type="EMBL" id="MBJ6120749.1"/>
    </source>
</evidence>
<evidence type="ECO:0000259" key="1">
    <source>
        <dbReference type="Pfam" id="PF22422"/>
    </source>
</evidence>
<name>A0ABS0XL44_9SPHN</name>
<dbReference type="PANTHER" id="PTHR34987:SF4">
    <property type="entry name" value="ALPHA-L-RHAMNOSIDASE C-TERMINAL DOMAIN-CONTAINING PROTEIN"/>
    <property type="match status" value="1"/>
</dbReference>
<dbReference type="Gene3D" id="1.50.10.10">
    <property type="match status" value="1"/>
</dbReference>
<feature type="domain" description="Mannosylglycerate hydrolase MGH1-like glycoside hydrolase" evidence="1">
    <location>
        <begin position="433"/>
        <end position="589"/>
    </location>
</feature>
<protein>
    <recommendedName>
        <fullName evidence="1">Mannosylglycerate hydrolase MGH1-like glycoside hydrolase domain-containing protein</fullName>
    </recommendedName>
</protein>
<accession>A0ABS0XL44</accession>
<dbReference type="PANTHER" id="PTHR34987">
    <property type="entry name" value="C, PUTATIVE (AFU_ORTHOLOGUE AFUA_3G02880)-RELATED"/>
    <property type="match status" value="1"/>
</dbReference>
<dbReference type="RefSeq" id="WP_199034817.1">
    <property type="nucleotide sequence ID" value="NZ_JAELXS010000001.1"/>
</dbReference>
<sequence>MLRHVVVIASCIGALSTVVAGAREAPRYQQDVTGFVSAKGERALVMGYPDGLEIWAWPLQLASDYRLRFRVAGVVDPIDAGPLLRSVERTPAEVVRTYVGATFVVRERLFVPRRQAGTILRYEVEGRPDVQVEASFRPSLNLMWPAALGGRSVGWDAARSGYVEREPLHGFSATISSAEAIAHDDPVNYARQPAERLAMLLAPRPDENGRRHATIVFALDPEAKVDGANMVRQGETAARVEAKAHVAAVLDQSIAVESPDPAADKALLSAVLALDGAWACNDRLGCGALAGYGLSRPDRRPQYAWFFAGDGLVAMEGMLAAGQFERAREELAFVTRYQDPRTGMIWHEMSQSAGLIDWVGKYHYMYVHVDITFQYLAAVRRYVATTGDVGFVRDNWRALLAAWAYCISVIDPATGLPGIPPGKQGQNEQEDLRDDIRLSTLWIDAADGFAELAALQGNNALAAKARSGAARARSAIATNGWDDASGFWLSGHRRDGTPVRSLRPDAIGVLGQGVVSPERAGRLLDRIATPDFMTDWGVRSLSASDPHYDPNLYSAGSVWTLGSATVAEAFWRQHRPLNAWAIWRGMAAGDTLDSAGHLHEVMAGDLYHPEFESVPEQTWSSAGLLLAAMRGMYGLDVHGAERRLTFAPHLPPEWGAITLRNVRVGRDRITLTMRQDAEGTELDIENPGSALAIDFEPMLPLGAGIRGAMVDGKPVAAKLVSEGQDQHARLKVDAIPHGVTHVRIEHAGGVGIAAMSTPIAIGARSRNPIVAGVAMTDNVLRLDAWTSPEGSTDFLLTTDRVPGHVTGGQTHPAGKGRYRLSMSAAGGMADRASGYVRRTVTVELPPSP</sequence>
<dbReference type="Proteomes" id="UP000640426">
    <property type="component" value="Unassembled WGS sequence"/>
</dbReference>
<comment type="caution">
    <text evidence="2">The sequence shown here is derived from an EMBL/GenBank/DDBJ whole genome shotgun (WGS) entry which is preliminary data.</text>
</comment>
<evidence type="ECO:0000313" key="3">
    <source>
        <dbReference type="Proteomes" id="UP000640426"/>
    </source>
</evidence>
<organism evidence="2 3">
    <name type="scientific">Sphingomonas mollis</name>
    <dbReference type="NCBI Taxonomy" id="2795726"/>
    <lineage>
        <taxon>Bacteria</taxon>
        <taxon>Pseudomonadati</taxon>
        <taxon>Pseudomonadota</taxon>
        <taxon>Alphaproteobacteria</taxon>
        <taxon>Sphingomonadales</taxon>
        <taxon>Sphingomonadaceae</taxon>
        <taxon>Sphingomonas</taxon>
    </lineage>
</organism>
<proteinExistence type="predicted"/>
<dbReference type="SUPFAM" id="SSF48208">
    <property type="entry name" value="Six-hairpin glycosidases"/>
    <property type="match status" value="1"/>
</dbReference>
<dbReference type="InterPro" id="IPR008928">
    <property type="entry name" value="6-hairpin_glycosidase_sf"/>
</dbReference>
<dbReference type="EMBL" id="JAELXS010000001">
    <property type="protein sequence ID" value="MBJ6120749.1"/>
    <property type="molecule type" value="Genomic_DNA"/>
</dbReference>
<dbReference type="InterPro" id="IPR012341">
    <property type="entry name" value="6hp_glycosidase-like_sf"/>
</dbReference>
<keyword evidence="3" id="KW-1185">Reference proteome</keyword>
<reference evidence="3" key="1">
    <citation type="submission" date="2020-12" db="EMBL/GenBank/DDBJ databases">
        <title>Hymenobacter sp.</title>
        <authorList>
            <person name="Kim M.K."/>
        </authorList>
    </citation>
    <scope>NUCLEOTIDE SEQUENCE [LARGE SCALE GENOMIC DNA]</scope>
    <source>
        <strain evidence="3">BT553</strain>
    </source>
</reference>